<dbReference type="Proteomes" id="UP000198211">
    <property type="component" value="Unassembled WGS sequence"/>
</dbReference>
<organism evidence="2 3">
    <name type="scientific">Phytophthora megakarya</name>
    <dbReference type="NCBI Taxonomy" id="4795"/>
    <lineage>
        <taxon>Eukaryota</taxon>
        <taxon>Sar</taxon>
        <taxon>Stramenopiles</taxon>
        <taxon>Oomycota</taxon>
        <taxon>Peronosporomycetes</taxon>
        <taxon>Peronosporales</taxon>
        <taxon>Peronosporaceae</taxon>
        <taxon>Phytophthora</taxon>
    </lineage>
</organism>
<feature type="compositionally biased region" description="Polar residues" evidence="1">
    <location>
        <begin position="48"/>
        <end position="60"/>
    </location>
</feature>
<feature type="compositionally biased region" description="Basic and acidic residues" evidence="1">
    <location>
        <begin position="98"/>
        <end position="110"/>
    </location>
</feature>
<dbReference type="EMBL" id="NBNE01000393">
    <property type="protein sequence ID" value="OWZ19841.1"/>
    <property type="molecule type" value="Genomic_DNA"/>
</dbReference>
<dbReference type="GO" id="GO:0006508">
    <property type="term" value="P:proteolysis"/>
    <property type="evidence" value="ECO:0007669"/>
    <property type="project" value="UniProtKB-KW"/>
</dbReference>
<keyword evidence="3" id="KW-1185">Reference proteome</keyword>
<dbReference type="OrthoDB" id="138598at2759"/>
<gene>
    <name evidence="2" type="ORF">PHMEG_0005835</name>
</gene>
<evidence type="ECO:0000313" key="2">
    <source>
        <dbReference type="EMBL" id="OWZ19841.1"/>
    </source>
</evidence>
<feature type="region of interest" description="Disordered" evidence="1">
    <location>
        <begin position="47"/>
        <end position="110"/>
    </location>
</feature>
<reference evidence="3" key="1">
    <citation type="submission" date="2017-03" db="EMBL/GenBank/DDBJ databases">
        <title>Phytopthora megakarya and P. palmivora, two closely related causual agents of cacao black pod achieved similar genome size and gene model numbers by different mechanisms.</title>
        <authorList>
            <person name="Ali S."/>
            <person name="Shao J."/>
            <person name="Larry D.J."/>
            <person name="Kronmiller B."/>
            <person name="Shen D."/>
            <person name="Strem M.D."/>
            <person name="Melnick R.L."/>
            <person name="Guiltinan M.J."/>
            <person name="Tyler B.M."/>
            <person name="Meinhardt L.W."/>
            <person name="Bailey B.A."/>
        </authorList>
    </citation>
    <scope>NUCLEOTIDE SEQUENCE [LARGE SCALE GENOMIC DNA]</scope>
    <source>
        <strain evidence="3">zdho120</strain>
    </source>
</reference>
<keyword evidence="2" id="KW-0645">Protease</keyword>
<evidence type="ECO:0000256" key="1">
    <source>
        <dbReference type="SAM" id="MobiDB-lite"/>
    </source>
</evidence>
<comment type="caution">
    <text evidence="2">The sequence shown here is derived from an EMBL/GenBank/DDBJ whole genome shotgun (WGS) entry which is preliminary data.</text>
</comment>
<dbReference type="GO" id="GO:0008233">
    <property type="term" value="F:peptidase activity"/>
    <property type="evidence" value="ECO:0007669"/>
    <property type="project" value="UniProtKB-KW"/>
</dbReference>
<evidence type="ECO:0000313" key="3">
    <source>
        <dbReference type="Proteomes" id="UP000198211"/>
    </source>
</evidence>
<name>A0A225WQC5_9STRA</name>
<dbReference type="AlphaFoldDB" id="A0A225WQC5"/>
<accession>A0A225WQC5</accession>
<protein>
    <submittedName>
        <fullName evidence="2">Eukaryotic/viral aspartic protease</fullName>
    </submittedName>
</protein>
<sequence>MLRESGFMLDAFEMERLYDWDLESWKNAILTILAPLTVLVGTIKPKTPSIQTTEPRTQTSLPPPRYASTDDSDSSVESPKRMPMRRTPRVMQLTAKSAEPEARAPEEAVPKALEEAIIRLTTSSNSTTEDVNEAPWLDFDEDLLPDDSWEPGHVAGEFEVEAIELL</sequence>
<keyword evidence="2" id="KW-0378">Hydrolase</keyword>
<proteinExistence type="predicted"/>